<keyword evidence="2" id="KW-1185">Reference proteome</keyword>
<dbReference type="Proteomes" id="UP001142462">
    <property type="component" value="Unassembled WGS sequence"/>
</dbReference>
<dbReference type="RefSeq" id="WP_271173366.1">
    <property type="nucleotide sequence ID" value="NZ_BSEJ01000007.1"/>
</dbReference>
<gene>
    <name evidence="1" type="ORF">GCM10017576_17890</name>
</gene>
<comment type="caution">
    <text evidence="1">The sequence shown here is derived from an EMBL/GenBank/DDBJ whole genome shotgun (WGS) entry which is preliminary data.</text>
</comment>
<dbReference type="AlphaFoldDB" id="A0A9W6LWD0"/>
<organism evidence="1 2">
    <name type="scientific">Microbacterium barkeri</name>
    <dbReference type="NCBI Taxonomy" id="33917"/>
    <lineage>
        <taxon>Bacteria</taxon>
        <taxon>Bacillati</taxon>
        <taxon>Actinomycetota</taxon>
        <taxon>Actinomycetes</taxon>
        <taxon>Micrococcales</taxon>
        <taxon>Microbacteriaceae</taxon>
        <taxon>Microbacterium</taxon>
    </lineage>
</organism>
<reference evidence="1" key="1">
    <citation type="journal article" date="2014" name="Int. J. Syst. Evol. Microbiol.">
        <title>Complete genome sequence of Corynebacterium casei LMG S-19264T (=DSM 44701T), isolated from a smear-ripened cheese.</title>
        <authorList>
            <consortium name="US DOE Joint Genome Institute (JGI-PGF)"/>
            <person name="Walter F."/>
            <person name="Albersmeier A."/>
            <person name="Kalinowski J."/>
            <person name="Ruckert C."/>
        </authorList>
    </citation>
    <scope>NUCLEOTIDE SEQUENCE</scope>
    <source>
        <strain evidence="1">VKM Ac-1020</strain>
    </source>
</reference>
<protein>
    <submittedName>
        <fullName evidence="1">Uncharacterized protein</fullName>
    </submittedName>
</protein>
<dbReference type="EMBL" id="BSEJ01000007">
    <property type="protein sequence ID" value="GLJ61659.1"/>
    <property type="molecule type" value="Genomic_DNA"/>
</dbReference>
<sequence>MTKEIWTAVDKLADKWRSSQTARRVISVMPRDGVSSKDPLTEMLAGFPARSMRAHALRLNSELNYLLSQPMFGHVKRPDTFDAWLLAAYEVEAAFRLQLAWLRAQLPGYPLLRVPQLVANTPFTTDEFSWRAVWARRDMGRGFQLSPPPTLVTGSERIDASHELQDLASALRASDAWQRLATTRAALTGPDHQQLHSECRALRAALSSEHVDEFEPHFALKRHQFREEQMAEAIARLTGCAAAYAKAFTDAADTVDLAVDDVLPQLVTYGRPKDIGSAAGLDFLGENRITFQPTVPIFWTGMLVFVSDPLVEEVGQVIGVSFNFGGGIENNRVTLRLLPGAAVSWGF</sequence>
<evidence type="ECO:0000313" key="2">
    <source>
        <dbReference type="Proteomes" id="UP001142462"/>
    </source>
</evidence>
<reference evidence="1" key="2">
    <citation type="submission" date="2023-01" db="EMBL/GenBank/DDBJ databases">
        <authorList>
            <person name="Sun Q."/>
            <person name="Evtushenko L."/>
        </authorList>
    </citation>
    <scope>NUCLEOTIDE SEQUENCE</scope>
    <source>
        <strain evidence="1">VKM Ac-1020</strain>
    </source>
</reference>
<name>A0A9W6LWD0_9MICO</name>
<accession>A0A9W6LWD0</accession>
<proteinExistence type="predicted"/>
<evidence type="ECO:0000313" key="1">
    <source>
        <dbReference type="EMBL" id="GLJ61659.1"/>
    </source>
</evidence>